<name>A0A4V2UQN0_9PROT</name>
<reference evidence="2 3" key="1">
    <citation type="submission" date="2019-03" db="EMBL/GenBank/DDBJ databases">
        <title>Genomic Encyclopedia of Type Strains, Phase IV (KMG-IV): sequencing the most valuable type-strain genomes for metagenomic binning, comparative biology and taxonomic classification.</title>
        <authorList>
            <person name="Goeker M."/>
        </authorList>
    </citation>
    <scope>NUCLEOTIDE SEQUENCE [LARGE SCALE GENOMIC DNA]</scope>
    <source>
        <strain evidence="2 3">DSM 103923</strain>
    </source>
</reference>
<dbReference type="InterPro" id="IPR016195">
    <property type="entry name" value="Pol/histidinol_Pase-like"/>
</dbReference>
<dbReference type="PANTHER" id="PTHR42924:SF3">
    <property type="entry name" value="POLYMERASE_HISTIDINOL PHOSPHATASE N-TERMINAL DOMAIN-CONTAINING PROTEIN"/>
    <property type="match status" value="1"/>
</dbReference>
<dbReference type="CDD" id="cd07438">
    <property type="entry name" value="PHP_HisPPase_AMP"/>
    <property type="match status" value="1"/>
</dbReference>
<dbReference type="GO" id="GO:0004534">
    <property type="term" value="F:5'-3' RNA exonuclease activity"/>
    <property type="evidence" value="ECO:0007669"/>
    <property type="project" value="TreeGrafter"/>
</dbReference>
<protein>
    <recommendedName>
        <fullName evidence="1">Polymerase/histidinol phosphatase N-terminal domain-containing protein</fullName>
    </recommendedName>
</protein>
<comment type="caution">
    <text evidence="2">The sequence shown here is derived from an EMBL/GenBank/DDBJ whole genome shotgun (WGS) entry which is preliminary data.</text>
</comment>
<feature type="domain" description="Polymerase/histidinol phosphatase N-terminal" evidence="1">
    <location>
        <begin position="4"/>
        <end position="69"/>
    </location>
</feature>
<organism evidence="2 3">
    <name type="scientific">Sulfuritortus calidifontis</name>
    <dbReference type="NCBI Taxonomy" id="1914471"/>
    <lineage>
        <taxon>Bacteria</taxon>
        <taxon>Pseudomonadati</taxon>
        <taxon>Pseudomonadota</taxon>
        <taxon>Betaproteobacteria</taxon>
        <taxon>Nitrosomonadales</taxon>
        <taxon>Thiobacillaceae</taxon>
        <taxon>Sulfuritortus</taxon>
    </lineage>
</organism>
<dbReference type="Gene3D" id="3.20.20.140">
    <property type="entry name" value="Metal-dependent hydrolases"/>
    <property type="match status" value="1"/>
</dbReference>
<dbReference type="InterPro" id="IPR003141">
    <property type="entry name" value="Pol/His_phosphatase_N"/>
</dbReference>
<dbReference type="NCBIfam" id="NF041577">
    <property type="entry name" value="nside_bi_sphtase"/>
    <property type="match status" value="1"/>
</dbReference>
<evidence type="ECO:0000313" key="3">
    <source>
        <dbReference type="Proteomes" id="UP000295135"/>
    </source>
</evidence>
<dbReference type="SMART" id="SM00481">
    <property type="entry name" value="POLIIIAc"/>
    <property type="match status" value="1"/>
</dbReference>
<proteinExistence type="predicted"/>
<dbReference type="OrthoDB" id="9804333at2"/>
<dbReference type="InterPro" id="IPR052018">
    <property type="entry name" value="PHP_domain"/>
</dbReference>
<dbReference type="RefSeq" id="WP_126461085.1">
    <property type="nucleotide sequence ID" value="NZ_AP018721.1"/>
</dbReference>
<dbReference type="Proteomes" id="UP000295135">
    <property type="component" value="Unassembled WGS sequence"/>
</dbReference>
<accession>A0A4V2UQN0</accession>
<dbReference type="GO" id="GO:0035312">
    <property type="term" value="F:5'-3' DNA exonuclease activity"/>
    <property type="evidence" value="ECO:0007669"/>
    <property type="project" value="TreeGrafter"/>
</dbReference>
<keyword evidence="3" id="KW-1185">Reference proteome</keyword>
<dbReference type="Pfam" id="PF02811">
    <property type="entry name" value="PHP"/>
    <property type="match status" value="1"/>
</dbReference>
<sequence>MSPYDLHCHSRVSDGTLSPRELVLRACEQGVKVLALTDHDDVRGLAEARAAAEDCGIELVAGVEVSVTWGGNTVHIVGLQVDPEHEQIVAGLERNRAGRAERARKIAEALAKLGIAGALEGAYALAENKELIGRSHFARFLVEKGHVRNIKAVFKKYLVKGKPGYVHHEWAQLAEAVGWIRAAGGMAVLAHPGRYMMGKEKRHLLFEEFKAAGGEAVEVVCGSHTQDQALIYADYAQTYGLYASVGSDFHAPGENGRELGKLPPLPEHCRPVWSAW</sequence>
<dbReference type="AlphaFoldDB" id="A0A4V2UQN0"/>
<gene>
    <name evidence="2" type="ORF">EDC61_109117</name>
</gene>
<dbReference type="Gene3D" id="1.10.150.650">
    <property type="match status" value="1"/>
</dbReference>
<dbReference type="SUPFAM" id="SSF89550">
    <property type="entry name" value="PHP domain-like"/>
    <property type="match status" value="1"/>
</dbReference>
<dbReference type="PANTHER" id="PTHR42924">
    <property type="entry name" value="EXONUCLEASE"/>
    <property type="match status" value="1"/>
</dbReference>
<evidence type="ECO:0000259" key="1">
    <source>
        <dbReference type="SMART" id="SM00481"/>
    </source>
</evidence>
<dbReference type="EMBL" id="SLZY01000009">
    <property type="protein sequence ID" value="TCS71571.1"/>
    <property type="molecule type" value="Genomic_DNA"/>
</dbReference>
<dbReference type="InterPro" id="IPR004013">
    <property type="entry name" value="PHP_dom"/>
</dbReference>
<evidence type="ECO:0000313" key="2">
    <source>
        <dbReference type="EMBL" id="TCS71571.1"/>
    </source>
</evidence>
<dbReference type="InterPro" id="IPR049742">
    <property type="entry name" value="35NBP"/>
</dbReference>